<dbReference type="OrthoDB" id="9802944at2"/>
<dbReference type="PANTHER" id="PTHR30204">
    <property type="entry name" value="REDOX-CYCLING DRUG-SENSING TRANSCRIPTIONAL ACTIVATOR SOXR"/>
    <property type="match status" value="1"/>
</dbReference>
<dbReference type="SUPFAM" id="SSF46955">
    <property type="entry name" value="Putative DNA-binding domain"/>
    <property type="match status" value="1"/>
</dbReference>
<sequence>MLISEVARIAGLSKDGVRHYEEIGLIASTERRAGSRVYREYDPAVLTTIEKVRQAQRLGFSLKEIGPLLKAHGAANLTPEQTVVFLEERLDVIRGKLKVLQEVEAFIKTKLDHYKREKLSRSDKKI</sequence>
<protein>
    <recommendedName>
        <fullName evidence="5">HTH merR-type domain-containing protein</fullName>
    </recommendedName>
</protein>
<dbReference type="PROSITE" id="PS00552">
    <property type="entry name" value="HTH_MERR_1"/>
    <property type="match status" value="1"/>
</dbReference>
<dbReference type="PANTHER" id="PTHR30204:SF69">
    <property type="entry name" value="MERR-FAMILY TRANSCRIPTIONAL REGULATOR"/>
    <property type="match status" value="1"/>
</dbReference>
<evidence type="ECO:0000256" key="4">
    <source>
        <dbReference type="ARBA" id="ARBA00023163"/>
    </source>
</evidence>
<dbReference type="InterPro" id="IPR000551">
    <property type="entry name" value="MerR-type_HTH_dom"/>
</dbReference>
<keyword evidence="7" id="KW-1185">Reference proteome</keyword>
<dbReference type="GO" id="GO:0003677">
    <property type="term" value="F:DNA binding"/>
    <property type="evidence" value="ECO:0007669"/>
    <property type="project" value="UniProtKB-KW"/>
</dbReference>
<dbReference type="InterPro" id="IPR047057">
    <property type="entry name" value="MerR_fam"/>
</dbReference>
<name>A0A511XCC6_9PROT</name>
<evidence type="ECO:0000256" key="2">
    <source>
        <dbReference type="ARBA" id="ARBA00023015"/>
    </source>
</evidence>
<dbReference type="Pfam" id="PF13411">
    <property type="entry name" value="MerR_1"/>
    <property type="match status" value="1"/>
</dbReference>
<dbReference type="SMART" id="SM00422">
    <property type="entry name" value="HTH_MERR"/>
    <property type="match status" value="1"/>
</dbReference>
<dbReference type="AlphaFoldDB" id="A0A511XCC6"/>
<feature type="domain" description="HTH merR-type" evidence="5">
    <location>
        <begin position="1"/>
        <end position="71"/>
    </location>
</feature>
<keyword evidence="2" id="KW-0805">Transcription regulation</keyword>
<evidence type="ECO:0000259" key="5">
    <source>
        <dbReference type="PROSITE" id="PS50937"/>
    </source>
</evidence>
<evidence type="ECO:0000256" key="3">
    <source>
        <dbReference type="ARBA" id="ARBA00023125"/>
    </source>
</evidence>
<accession>A0A511XCC6</accession>
<dbReference type="Proteomes" id="UP000321635">
    <property type="component" value="Unassembled WGS sequence"/>
</dbReference>
<dbReference type="InterPro" id="IPR009061">
    <property type="entry name" value="DNA-bd_dom_put_sf"/>
</dbReference>
<evidence type="ECO:0000313" key="6">
    <source>
        <dbReference type="EMBL" id="GEN60535.1"/>
    </source>
</evidence>
<gene>
    <name evidence="6" type="ORF">ANI02nite_24190</name>
</gene>
<reference evidence="6 7" key="1">
    <citation type="submission" date="2019-07" db="EMBL/GenBank/DDBJ databases">
        <title>Whole genome shotgun sequence of Acetobacter nitrogenifigens NBRC 105050.</title>
        <authorList>
            <person name="Hosoyama A."/>
            <person name="Uohara A."/>
            <person name="Ohji S."/>
            <person name="Ichikawa N."/>
        </authorList>
    </citation>
    <scope>NUCLEOTIDE SEQUENCE [LARGE SCALE GENOMIC DNA]</scope>
    <source>
        <strain evidence="6 7">NBRC 105050</strain>
    </source>
</reference>
<dbReference type="GO" id="GO:0003700">
    <property type="term" value="F:DNA-binding transcription factor activity"/>
    <property type="evidence" value="ECO:0007669"/>
    <property type="project" value="InterPro"/>
</dbReference>
<keyword evidence="1" id="KW-0678">Repressor</keyword>
<keyword evidence="4" id="KW-0804">Transcription</keyword>
<evidence type="ECO:0000256" key="1">
    <source>
        <dbReference type="ARBA" id="ARBA00022491"/>
    </source>
</evidence>
<evidence type="ECO:0000313" key="7">
    <source>
        <dbReference type="Proteomes" id="UP000321635"/>
    </source>
</evidence>
<comment type="caution">
    <text evidence="6">The sequence shown here is derived from an EMBL/GenBank/DDBJ whole genome shotgun (WGS) entry which is preliminary data.</text>
</comment>
<dbReference type="Gene3D" id="1.10.1660.10">
    <property type="match status" value="1"/>
</dbReference>
<proteinExistence type="predicted"/>
<dbReference type="STRING" id="1120919.GCA_000429165_02511"/>
<dbReference type="EMBL" id="BJYF01000019">
    <property type="protein sequence ID" value="GEN60535.1"/>
    <property type="molecule type" value="Genomic_DNA"/>
</dbReference>
<dbReference type="PROSITE" id="PS50937">
    <property type="entry name" value="HTH_MERR_2"/>
    <property type="match status" value="1"/>
</dbReference>
<keyword evidence="3" id="KW-0238">DNA-binding</keyword>
<organism evidence="6 7">
    <name type="scientific">Acetobacter nitrogenifigens DSM 23921 = NBRC 105050</name>
    <dbReference type="NCBI Taxonomy" id="1120919"/>
    <lineage>
        <taxon>Bacteria</taxon>
        <taxon>Pseudomonadati</taxon>
        <taxon>Pseudomonadota</taxon>
        <taxon>Alphaproteobacteria</taxon>
        <taxon>Acetobacterales</taxon>
        <taxon>Acetobacteraceae</taxon>
        <taxon>Acetobacter</taxon>
    </lineage>
</organism>
<dbReference type="RefSeq" id="WP_026398177.1">
    <property type="nucleotide sequence ID" value="NZ_AUBI01000010.1"/>
</dbReference>